<evidence type="ECO:0000313" key="8">
    <source>
        <dbReference type="EMBL" id="MBE1207687.1"/>
    </source>
</evidence>
<keyword evidence="4" id="KW-0862">Zinc</keyword>
<evidence type="ECO:0000313" key="7">
    <source>
        <dbReference type="EMBL" id="MBB6464385.1"/>
    </source>
</evidence>
<evidence type="ECO:0000313" key="9">
    <source>
        <dbReference type="Proteomes" id="UP000532373"/>
    </source>
</evidence>
<dbReference type="CDD" id="cd07729">
    <property type="entry name" value="AHL_lactonase_MBL-fold"/>
    <property type="match status" value="1"/>
</dbReference>
<dbReference type="RefSeq" id="WP_184766985.1">
    <property type="nucleotide sequence ID" value="NZ_JACHGI010000001.1"/>
</dbReference>
<dbReference type="EMBL" id="JACZEP010000012">
    <property type="protein sequence ID" value="MBE1207687.1"/>
    <property type="molecule type" value="Genomic_DNA"/>
</dbReference>
<evidence type="ECO:0000256" key="2">
    <source>
        <dbReference type="ARBA" id="ARBA00022723"/>
    </source>
</evidence>
<dbReference type="GO" id="GO:0016787">
    <property type="term" value="F:hydrolase activity"/>
    <property type="evidence" value="ECO:0007669"/>
    <property type="project" value="UniProtKB-KW"/>
</dbReference>
<dbReference type="SMART" id="SM00849">
    <property type="entry name" value="Lactamase_B"/>
    <property type="match status" value="1"/>
</dbReference>
<accession>A0A8E1W995</accession>
<feature type="signal peptide" evidence="5">
    <location>
        <begin position="1"/>
        <end position="22"/>
    </location>
</feature>
<dbReference type="Proteomes" id="UP000598227">
    <property type="component" value="Unassembled WGS sequence"/>
</dbReference>
<feature type="domain" description="Metallo-beta-lactamase" evidence="6">
    <location>
        <begin position="57"/>
        <end position="260"/>
    </location>
</feature>
<dbReference type="AlphaFoldDB" id="A0A8E1W995"/>
<dbReference type="InterPro" id="IPR036866">
    <property type="entry name" value="RibonucZ/Hydroxyglut_hydro"/>
</dbReference>
<keyword evidence="2" id="KW-0479">Metal-binding</keyword>
<keyword evidence="10" id="KW-1185">Reference proteome</keyword>
<evidence type="ECO:0000256" key="4">
    <source>
        <dbReference type="ARBA" id="ARBA00022833"/>
    </source>
</evidence>
<dbReference type="InterPro" id="IPR001279">
    <property type="entry name" value="Metallo-B-lactamas"/>
</dbReference>
<dbReference type="Pfam" id="PF00753">
    <property type="entry name" value="Lactamase_B"/>
    <property type="match status" value="1"/>
</dbReference>
<evidence type="ECO:0000256" key="5">
    <source>
        <dbReference type="SAM" id="SignalP"/>
    </source>
</evidence>
<dbReference type="Proteomes" id="UP000532373">
    <property type="component" value="Unassembled WGS sequence"/>
</dbReference>
<evidence type="ECO:0000256" key="1">
    <source>
        <dbReference type="ARBA" id="ARBA00007749"/>
    </source>
</evidence>
<dbReference type="EMBL" id="JACHGI010000001">
    <property type="protein sequence ID" value="MBB6464385.1"/>
    <property type="molecule type" value="Genomic_DNA"/>
</dbReference>
<gene>
    <name evidence="7" type="ORF">HNQ96_000232</name>
    <name evidence="8" type="ORF">IHE39_25690</name>
</gene>
<reference evidence="7 9" key="1">
    <citation type="submission" date="2020-08" db="EMBL/GenBank/DDBJ databases">
        <title>Genomic Encyclopedia of Type Strains, Phase IV (KMG-IV): sequencing the most valuable type-strain genomes for metagenomic binning, comparative biology and taxonomic classification.</title>
        <authorList>
            <person name="Goeker M."/>
        </authorList>
    </citation>
    <scope>NUCLEOTIDE SEQUENCE [LARGE SCALE GENOMIC DNA]</scope>
    <source>
        <strain evidence="7 9">DSM 17454</strain>
    </source>
</reference>
<proteinExistence type="inferred from homology"/>
<dbReference type="Gene3D" id="3.60.15.10">
    <property type="entry name" value="Ribonuclease Z/Hydroxyacylglutathione hydrolase-like"/>
    <property type="match status" value="1"/>
</dbReference>
<feature type="chain" id="PRO_5034103961" evidence="5">
    <location>
        <begin position="23"/>
        <end position="276"/>
    </location>
</feature>
<evidence type="ECO:0000313" key="10">
    <source>
        <dbReference type="Proteomes" id="UP000598227"/>
    </source>
</evidence>
<dbReference type="PANTHER" id="PTHR42978:SF3">
    <property type="entry name" value="BLR3078 PROTEIN"/>
    <property type="match status" value="1"/>
</dbReference>
<name>A0A8E1W995_9HYPH</name>
<keyword evidence="3 7" id="KW-0378">Hydrolase</keyword>
<comment type="similarity">
    <text evidence="1">Belongs to the metallo-beta-lactamase superfamily.</text>
</comment>
<keyword evidence="5" id="KW-0732">Signal</keyword>
<reference evidence="8 10" key="2">
    <citation type="submission" date="2020-09" db="EMBL/GenBank/DDBJ databases">
        <title>Draft Genome Sequence of Aminobacter carboxidus type strain DSM 1086, a soil Gram-negative carboxydobacterium.</title>
        <authorList>
            <person name="Turrini P."/>
            <person name="Tescari M."/>
            <person name="Artuso I."/>
            <person name="Lugli G.A."/>
            <person name="Frangipani E."/>
            <person name="Ventura M."/>
            <person name="Visca P."/>
        </authorList>
    </citation>
    <scope>NUCLEOTIDE SEQUENCE [LARGE SCALE GENOMIC DNA]</scope>
    <source>
        <strain evidence="8 10">DSM 1086</strain>
    </source>
</reference>
<organism evidence="7 9">
    <name type="scientific">Aminobacter carboxidus</name>
    <dbReference type="NCBI Taxonomy" id="376165"/>
    <lineage>
        <taxon>Bacteria</taxon>
        <taxon>Pseudomonadati</taxon>
        <taxon>Pseudomonadota</taxon>
        <taxon>Alphaproteobacteria</taxon>
        <taxon>Hyphomicrobiales</taxon>
        <taxon>Phyllobacteriaceae</taxon>
        <taxon>Aminobacter</taxon>
    </lineage>
</organism>
<sequence>MTPRQYLLAAMLALPAFGAAQAADTELWRLDCGSIKISDLSAFSDTLRYQGEERTLTNSCYLIRHDASYMLWDTGLPAALLGASQDGGGMKPSLATTIKDQLSKIGVAAENIETVGLSHNHFDHVGQATDFPQAKLLIGKADLEGFRAEPPAFAVDPALVKPWLDGKAEVEAVEGDKDVFGDGSVVMLSTPGHTDGSHSLLVRLAGKGPVLLSGDTVHFEEQFANSGVPPFNVDRAQSLASMDRLQDMAKALNATLVVQHDANDIAKLPAFPASAK</sequence>
<evidence type="ECO:0000256" key="3">
    <source>
        <dbReference type="ARBA" id="ARBA00022801"/>
    </source>
</evidence>
<dbReference type="SUPFAM" id="SSF56281">
    <property type="entry name" value="Metallo-hydrolase/oxidoreductase"/>
    <property type="match status" value="1"/>
</dbReference>
<comment type="caution">
    <text evidence="7">The sequence shown here is derived from an EMBL/GenBank/DDBJ whole genome shotgun (WGS) entry which is preliminary data.</text>
</comment>
<dbReference type="GO" id="GO:0046872">
    <property type="term" value="F:metal ion binding"/>
    <property type="evidence" value="ECO:0007669"/>
    <property type="project" value="UniProtKB-KW"/>
</dbReference>
<protein>
    <submittedName>
        <fullName evidence="7">Glyoxylase-like metal-dependent hydrolase (Beta-lactamase superfamily II)</fullName>
    </submittedName>
    <submittedName>
        <fullName evidence="8">N-acyl homoserine lactonase family protein</fullName>
    </submittedName>
</protein>
<evidence type="ECO:0000259" key="6">
    <source>
        <dbReference type="SMART" id="SM00849"/>
    </source>
</evidence>
<dbReference type="PANTHER" id="PTHR42978">
    <property type="entry name" value="QUORUM-QUENCHING LACTONASE YTNP-RELATED-RELATED"/>
    <property type="match status" value="1"/>
</dbReference>
<dbReference type="InterPro" id="IPR051013">
    <property type="entry name" value="MBL_superfamily_lactonases"/>
</dbReference>